<dbReference type="Proteomes" id="UP000027986">
    <property type="component" value="Chromosome"/>
</dbReference>
<feature type="domain" description="DUF3566" evidence="3">
    <location>
        <begin position="61"/>
        <end position="178"/>
    </location>
</feature>
<dbReference type="InterPro" id="IPR021949">
    <property type="entry name" value="DUF3566_TM"/>
</dbReference>
<dbReference type="HOGENOM" id="CLU_046697_4_0_11"/>
<feature type="compositionally biased region" description="Low complexity" evidence="1">
    <location>
        <begin position="27"/>
        <end position="50"/>
    </location>
</feature>
<dbReference type="OrthoDB" id="3240216at2"/>
<dbReference type="eggNOG" id="COG3266">
    <property type="taxonomic scope" value="Bacteria"/>
</dbReference>
<dbReference type="Pfam" id="PF12089">
    <property type="entry name" value="DUF3566"/>
    <property type="match status" value="1"/>
</dbReference>
<dbReference type="EMBL" id="CP008889">
    <property type="protein sequence ID" value="AIF39765.1"/>
    <property type="molecule type" value="Genomic_DNA"/>
</dbReference>
<name>A0A075JDP1_9MICO</name>
<keyword evidence="2" id="KW-0812">Transmembrane</keyword>
<evidence type="ECO:0000256" key="1">
    <source>
        <dbReference type="SAM" id="MobiDB-lite"/>
    </source>
</evidence>
<gene>
    <name evidence="4" type="ORF">HX89_00705</name>
</gene>
<feature type="transmembrane region" description="Helical" evidence="2">
    <location>
        <begin position="137"/>
        <end position="162"/>
    </location>
</feature>
<evidence type="ECO:0000313" key="4">
    <source>
        <dbReference type="EMBL" id="AIF39765.1"/>
    </source>
</evidence>
<feature type="region of interest" description="Disordered" evidence="1">
    <location>
        <begin position="1"/>
        <end position="62"/>
    </location>
</feature>
<dbReference type="KEGG" id="dni:HX89_00705"/>
<reference evidence="4 5" key="1">
    <citation type="submission" date="2014-07" db="EMBL/GenBank/DDBJ databases">
        <title>Genome Sequencing of Dermacoccus nishinomiyaensis.</title>
        <authorList>
            <person name="Hong K.W."/>
            <person name="Chan K.G."/>
        </authorList>
    </citation>
    <scope>NUCLEOTIDE SEQUENCE [LARGE SCALE GENOMIC DNA]</scope>
    <source>
        <strain evidence="4 5">M25</strain>
    </source>
</reference>
<proteinExistence type="predicted"/>
<protein>
    <submittedName>
        <fullName evidence="4">Membrane protein</fullName>
    </submittedName>
</protein>
<keyword evidence="5" id="KW-1185">Reference proteome</keyword>
<organism evidence="4 5">
    <name type="scientific">Dermacoccus nishinomiyaensis</name>
    <dbReference type="NCBI Taxonomy" id="1274"/>
    <lineage>
        <taxon>Bacteria</taxon>
        <taxon>Bacillati</taxon>
        <taxon>Actinomycetota</taxon>
        <taxon>Actinomycetes</taxon>
        <taxon>Micrococcales</taxon>
        <taxon>Dermacoccaceae</taxon>
        <taxon>Dermacoccus</taxon>
    </lineage>
</organism>
<keyword evidence="2" id="KW-1133">Transmembrane helix</keyword>
<sequence length="179" mass="18789">MSDSRDARAKLPKSAGGAPRAVKGSSAAAPATRPQQQRVSTQAGRAPASSGRGGAPRRSTPRRVRLTLSRVDTWSVLKIAFLLSVAVAIASVVLVATLWTVLAGMGTFSAINDLLRTLDRQGSKFDILDYLGFGRSISFSIVIGVLNIILMTAIATLSAFLYNICASLVGGVQLTLSDE</sequence>
<evidence type="ECO:0000256" key="2">
    <source>
        <dbReference type="SAM" id="Phobius"/>
    </source>
</evidence>
<evidence type="ECO:0000259" key="3">
    <source>
        <dbReference type="Pfam" id="PF12089"/>
    </source>
</evidence>
<accession>A0A075JDP1</accession>
<dbReference type="AlphaFoldDB" id="A0A075JDP1"/>
<feature type="transmembrane region" description="Helical" evidence="2">
    <location>
        <begin position="79"/>
        <end position="102"/>
    </location>
</feature>
<evidence type="ECO:0000313" key="5">
    <source>
        <dbReference type="Proteomes" id="UP000027986"/>
    </source>
</evidence>
<keyword evidence="2" id="KW-0472">Membrane</keyword>